<dbReference type="AlphaFoldDB" id="A0AA88KHP8"/>
<feature type="compositionally biased region" description="Low complexity" evidence="9">
    <location>
        <begin position="108"/>
        <end position="122"/>
    </location>
</feature>
<evidence type="ECO:0000256" key="7">
    <source>
        <dbReference type="ARBA" id="ARBA00023211"/>
    </source>
</evidence>
<keyword evidence="5 8" id="KW-0378">Hydrolase</keyword>
<dbReference type="GO" id="GO:0070336">
    <property type="term" value="F:flap-structured DNA binding"/>
    <property type="evidence" value="ECO:0007669"/>
    <property type="project" value="TreeGrafter"/>
</dbReference>
<dbReference type="GO" id="GO:0005634">
    <property type="term" value="C:nucleus"/>
    <property type="evidence" value="ECO:0007669"/>
    <property type="project" value="UniProtKB-SubCell"/>
</dbReference>
<dbReference type="Pfam" id="PF08774">
    <property type="entry name" value="VRR_NUC"/>
    <property type="match status" value="1"/>
</dbReference>
<evidence type="ECO:0000256" key="8">
    <source>
        <dbReference type="RuleBase" id="RU365033"/>
    </source>
</evidence>
<dbReference type="GO" id="GO:0036297">
    <property type="term" value="P:interstrand cross-link repair"/>
    <property type="evidence" value="ECO:0007669"/>
    <property type="project" value="InterPro"/>
</dbReference>
<dbReference type="PANTHER" id="PTHR15749:SF4">
    <property type="entry name" value="FANCONI-ASSOCIATED NUCLEASE 1"/>
    <property type="match status" value="1"/>
</dbReference>
<feature type="compositionally biased region" description="Basic and acidic residues" evidence="9">
    <location>
        <begin position="348"/>
        <end position="357"/>
    </location>
</feature>
<evidence type="ECO:0000256" key="9">
    <source>
        <dbReference type="SAM" id="MobiDB-lite"/>
    </source>
</evidence>
<feature type="region of interest" description="Disordered" evidence="9">
    <location>
        <begin position="84"/>
        <end position="122"/>
    </location>
</feature>
<feature type="compositionally biased region" description="Low complexity" evidence="9">
    <location>
        <begin position="360"/>
        <end position="369"/>
    </location>
</feature>
<dbReference type="EC" id="3.1.4.1" evidence="8"/>
<gene>
    <name evidence="11" type="ORF">C9374_008544</name>
</gene>
<sequence>MKPPSLYTDSLEEEEFKKVKGNSLEEALIIDSDDELLNAKSTYSDKRSHRLSTSSMSSLSMETIDEEMASSISVNSQLSSMMETRQSLDSVDLEENSQSLYSDRSGVESQQSNSQQFSQQQEQLEEDRVRSYYLYHFLEILETVTKRDGHLFIEEEQKIIEAFKNQCKASQRLFIRLFNRKQKYFTITELEKYRREIEKEKEDIMSSWVNSDEANMQIVCCENIKDALEHLVKSELFECLHVNKENNNESSSSSKNFSNNWTMDEIQELLREFTNKQLKSILDKKNISNVVKKQLSKRSSKESPKSDLIKQIITRPESLVDLKDSGGSGKQSKLSGFFKKQTVTANDKCKDEDKEKNMTSSSNSSPNSSTLLRTQDVLKLIHKASSTNKDIAPVYYRIHKNVSKIFKRIHHLYFISQNSDNASIMILEQKKITIFPKYEVQEQKSLFETREDLLRYEEAFEIANTWADSLDSPSTESTKSSYANPSSGDVQNTQDLLIIEIETRLESIQKANEDGLLEKLVEFSKDICQRLEEDTELIRKKYSNDSSSNTLHMDYYLMRFRCGYVYARILHYCTKLLEKHKQYELAISHLNAILKSPFMVGKRGEFYNRIALDYEHQKTVDCYEKAYETCKIALSDNNSCEFFGSIRLPPNKRCTLEKRYLRICKKLQKSDPKKYSTLDDSSLISTFISTNVKPPKLIYIQGKVKKLESRKKGEKRNHFISHLDQETVVSVEQFALEHYQMKHAMEGIHSEGSIWAMLFMLVMWDIIFDSSIPYVFQNKYQSCPLDFMTDAFYLRRRDKFKKRLEEIEQLGSTYLIEKVTNCWNENYGTNAISCNWKDMDPTLSDEDATIMTHENDDEIVEVLDENVDHVVENKQETAVTSQKEAQASESIDIAEKPSQKLTCLISICECFPIKVICTILQSLAEDMKENRSGFPDLVCWKKSDVNTTNASHEHLLSEIKGPNDKLSEKQIIWIDLLAKAGANVEVCHVRVRDGSCGGTDNSQEADQEEPTKKKRKSSSSSQITFADDDLWKQLEDDVFEEEN</sequence>
<keyword evidence="8" id="KW-0539">Nucleus</keyword>
<organism evidence="11 12">
    <name type="scientific">Naegleria lovaniensis</name>
    <name type="common">Amoeba</name>
    <dbReference type="NCBI Taxonomy" id="51637"/>
    <lineage>
        <taxon>Eukaryota</taxon>
        <taxon>Discoba</taxon>
        <taxon>Heterolobosea</taxon>
        <taxon>Tetramitia</taxon>
        <taxon>Eutetramitia</taxon>
        <taxon>Vahlkampfiidae</taxon>
        <taxon>Naegleria</taxon>
    </lineage>
</organism>
<dbReference type="EMBL" id="PYSW02000034">
    <property type="protein sequence ID" value="KAG2378401.1"/>
    <property type="molecule type" value="Genomic_DNA"/>
</dbReference>
<keyword evidence="7 8" id="KW-0464">Manganese</keyword>
<feature type="region of interest" description="Disordered" evidence="9">
    <location>
        <begin position="348"/>
        <end position="370"/>
    </location>
</feature>
<accession>A0AA88KHP8</accession>
<evidence type="ECO:0000256" key="1">
    <source>
        <dbReference type="ARBA" id="ARBA00000983"/>
    </source>
</evidence>
<keyword evidence="8" id="KW-0234">DNA repair</keyword>
<comment type="caution">
    <text evidence="11">The sequence shown here is derived from an EMBL/GenBank/DDBJ whole genome shotgun (WGS) entry which is preliminary data.</text>
</comment>
<keyword evidence="6 8" id="KW-0460">Magnesium</keyword>
<comment type="function">
    <text evidence="8">Nuclease required for the repair of DNA interstrand cross-links (ICL). Acts as a 5'-3' exonuclease that anchors at a cut end of DNA and cleaves DNA successively at every third nucleotide, allowing to excise an ICL from one strand through flanking incisions.</text>
</comment>
<dbReference type="CDD" id="cd22326">
    <property type="entry name" value="FAN1-like"/>
    <property type="match status" value="1"/>
</dbReference>
<dbReference type="InterPro" id="IPR014883">
    <property type="entry name" value="VRR_NUC"/>
</dbReference>
<dbReference type="GO" id="GO:0046872">
    <property type="term" value="F:metal ion binding"/>
    <property type="evidence" value="ECO:0007669"/>
    <property type="project" value="UniProtKB-KW"/>
</dbReference>
<feature type="region of interest" description="Disordered" evidence="9">
    <location>
        <begin position="996"/>
        <end position="1028"/>
    </location>
</feature>
<dbReference type="Pfam" id="PF21170">
    <property type="entry name" value="FAN1_TPR"/>
    <property type="match status" value="1"/>
</dbReference>
<evidence type="ECO:0000256" key="4">
    <source>
        <dbReference type="ARBA" id="ARBA00022723"/>
    </source>
</evidence>
<dbReference type="RefSeq" id="XP_044545663.1">
    <property type="nucleotide sequence ID" value="XM_044698632.1"/>
</dbReference>
<dbReference type="InterPro" id="IPR033315">
    <property type="entry name" value="Fan1-like"/>
</dbReference>
<keyword evidence="4 8" id="KW-0479">Metal-binding</keyword>
<dbReference type="InterPro" id="IPR011856">
    <property type="entry name" value="tRNA_endonuc-like_dom_sf"/>
</dbReference>
<dbReference type="InterPro" id="IPR049125">
    <property type="entry name" value="FAN1-like_WH"/>
</dbReference>
<proteinExistence type="inferred from homology"/>
<reference evidence="11 12" key="1">
    <citation type="journal article" date="2018" name="BMC Genomics">
        <title>The genome of Naegleria lovaniensis, the basis for a comparative approach to unravel pathogenicity factors of the human pathogenic amoeba N. fowleri.</title>
        <authorList>
            <person name="Liechti N."/>
            <person name="Schurch N."/>
            <person name="Bruggmann R."/>
            <person name="Wittwer M."/>
        </authorList>
    </citation>
    <scope>NUCLEOTIDE SEQUENCE [LARGE SCALE GENOMIC DNA]</scope>
    <source>
        <strain evidence="11 12">ATCC 30569</strain>
    </source>
</reference>
<protein>
    <recommendedName>
        <fullName evidence="8">Fanconi-associated nuclease</fullName>
        <ecNumber evidence="8">3.1.4.1</ecNumber>
    </recommendedName>
</protein>
<dbReference type="InterPro" id="IPR049126">
    <property type="entry name" value="FAN1-like_TPR"/>
</dbReference>
<comment type="similarity">
    <text evidence="2 8">Belongs to the FAN1 family.</text>
</comment>
<name>A0AA88KHP8_NAELO</name>
<comment type="subcellular location">
    <subcellularLocation>
        <location evidence="8">Nucleus</location>
    </subcellularLocation>
</comment>
<evidence type="ECO:0000313" key="12">
    <source>
        <dbReference type="Proteomes" id="UP000816034"/>
    </source>
</evidence>
<dbReference type="InterPro" id="IPR049132">
    <property type="entry name" value="FAN1-like_euk"/>
</dbReference>
<evidence type="ECO:0000256" key="3">
    <source>
        <dbReference type="ARBA" id="ARBA00022722"/>
    </source>
</evidence>
<evidence type="ECO:0000256" key="2">
    <source>
        <dbReference type="ARBA" id="ARBA00005533"/>
    </source>
</evidence>
<dbReference type="Gene3D" id="3.40.1350.10">
    <property type="match status" value="1"/>
</dbReference>
<keyword evidence="8" id="KW-0227">DNA damage</keyword>
<evidence type="ECO:0000256" key="6">
    <source>
        <dbReference type="ARBA" id="ARBA00022842"/>
    </source>
</evidence>
<keyword evidence="12" id="KW-1185">Reference proteome</keyword>
<keyword evidence="3 8" id="KW-0540">Nuclease</keyword>
<evidence type="ECO:0000259" key="10">
    <source>
        <dbReference type="SMART" id="SM00990"/>
    </source>
</evidence>
<evidence type="ECO:0000313" key="11">
    <source>
        <dbReference type="EMBL" id="KAG2378401.1"/>
    </source>
</evidence>
<dbReference type="GO" id="GO:0008409">
    <property type="term" value="F:5'-3' exonuclease activity"/>
    <property type="evidence" value="ECO:0007669"/>
    <property type="project" value="TreeGrafter"/>
</dbReference>
<dbReference type="GO" id="GO:0004528">
    <property type="term" value="F:phosphodiesterase I activity"/>
    <property type="evidence" value="ECO:0007669"/>
    <property type="project" value="UniProtKB-EC"/>
</dbReference>
<dbReference type="Pfam" id="PF21315">
    <property type="entry name" value="FAN1_HTH"/>
    <property type="match status" value="1"/>
</dbReference>
<dbReference type="PANTHER" id="PTHR15749">
    <property type="entry name" value="FANCONI-ASSOCIATED NUCLEASE 1"/>
    <property type="match status" value="1"/>
</dbReference>
<evidence type="ECO:0000256" key="5">
    <source>
        <dbReference type="ARBA" id="ARBA00022801"/>
    </source>
</evidence>
<dbReference type="GeneID" id="68100998"/>
<dbReference type="SMART" id="SM00990">
    <property type="entry name" value="VRR_NUC"/>
    <property type="match status" value="1"/>
</dbReference>
<dbReference type="Proteomes" id="UP000816034">
    <property type="component" value="Unassembled WGS sequence"/>
</dbReference>
<feature type="domain" description="VRR-NUC" evidence="10">
    <location>
        <begin position="882"/>
        <end position="991"/>
    </location>
</feature>
<comment type="catalytic activity">
    <reaction evidence="1 8">
        <text>Hydrolytically removes 5'-nucleotides successively from the 3'-hydroxy termini of 3'-hydroxy-terminated oligonucleotides.</text>
        <dbReference type="EC" id="3.1.4.1"/>
    </reaction>
</comment>
<comment type="cofactor">
    <cofactor evidence="8">
        <name>Mg(2+)</name>
        <dbReference type="ChEBI" id="CHEBI:18420"/>
    </cofactor>
    <cofactor evidence="8">
        <name>Mn(2+)</name>
        <dbReference type="ChEBI" id="CHEBI:29035"/>
    </cofactor>
</comment>
<dbReference type="GO" id="GO:0017108">
    <property type="term" value="F:5'-flap endonuclease activity"/>
    <property type="evidence" value="ECO:0007669"/>
    <property type="project" value="TreeGrafter"/>
</dbReference>